<organism evidence="1 2">
    <name type="scientific">Portunus trituberculatus</name>
    <name type="common">Swimming crab</name>
    <name type="synonym">Neptunus trituberculatus</name>
    <dbReference type="NCBI Taxonomy" id="210409"/>
    <lineage>
        <taxon>Eukaryota</taxon>
        <taxon>Metazoa</taxon>
        <taxon>Ecdysozoa</taxon>
        <taxon>Arthropoda</taxon>
        <taxon>Crustacea</taxon>
        <taxon>Multicrustacea</taxon>
        <taxon>Malacostraca</taxon>
        <taxon>Eumalacostraca</taxon>
        <taxon>Eucarida</taxon>
        <taxon>Decapoda</taxon>
        <taxon>Pleocyemata</taxon>
        <taxon>Brachyura</taxon>
        <taxon>Eubrachyura</taxon>
        <taxon>Portunoidea</taxon>
        <taxon>Portunidae</taxon>
        <taxon>Portuninae</taxon>
        <taxon>Portunus</taxon>
    </lineage>
</organism>
<evidence type="ECO:0000313" key="2">
    <source>
        <dbReference type="Proteomes" id="UP000324222"/>
    </source>
</evidence>
<accession>A0A5B7GH14</accession>
<dbReference type="Proteomes" id="UP000324222">
    <property type="component" value="Unassembled WGS sequence"/>
</dbReference>
<reference evidence="1 2" key="1">
    <citation type="submission" date="2019-05" db="EMBL/GenBank/DDBJ databases">
        <title>Another draft genome of Portunus trituberculatus and its Hox gene families provides insights of decapod evolution.</title>
        <authorList>
            <person name="Jeong J.-H."/>
            <person name="Song I."/>
            <person name="Kim S."/>
            <person name="Choi T."/>
            <person name="Kim D."/>
            <person name="Ryu S."/>
            <person name="Kim W."/>
        </authorList>
    </citation>
    <scope>NUCLEOTIDE SEQUENCE [LARGE SCALE GENOMIC DNA]</scope>
    <source>
        <tissue evidence="1">Muscle</tissue>
    </source>
</reference>
<dbReference type="EMBL" id="VSRR010013893">
    <property type="protein sequence ID" value="MPC56378.1"/>
    <property type="molecule type" value="Genomic_DNA"/>
</dbReference>
<name>A0A5B7GH14_PORTR</name>
<protein>
    <submittedName>
        <fullName evidence="1">Uncharacterized protein</fullName>
    </submittedName>
</protein>
<comment type="caution">
    <text evidence="1">The sequence shown here is derived from an EMBL/GenBank/DDBJ whole genome shotgun (WGS) entry which is preliminary data.</text>
</comment>
<keyword evidence="2" id="KW-1185">Reference proteome</keyword>
<dbReference type="AlphaFoldDB" id="A0A5B7GH14"/>
<gene>
    <name evidence="1" type="ORF">E2C01_050339</name>
</gene>
<evidence type="ECO:0000313" key="1">
    <source>
        <dbReference type="EMBL" id="MPC56378.1"/>
    </source>
</evidence>
<sequence>MGHAAIHTPLSPLRIIDPAPLDIFAQLEKLHQACNTKPFQRVSWWSTSHLKIHTVRDSLAGLKTLSRFNNYDMY</sequence>
<proteinExistence type="predicted"/>